<dbReference type="PANTHER" id="PTHR15725:SF14">
    <property type="entry name" value="ZINC FINGER CCCH DOMAIN-CONTAINING PROTEIN 11A"/>
    <property type="match status" value="1"/>
</dbReference>
<organism evidence="4 5">
    <name type="scientific">Dicentrarchus labrax</name>
    <name type="common">European seabass</name>
    <name type="synonym">Morone labrax</name>
    <dbReference type="NCBI Taxonomy" id="13489"/>
    <lineage>
        <taxon>Eukaryota</taxon>
        <taxon>Metazoa</taxon>
        <taxon>Chordata</taxon>
        <taxon>Craniata</taxon>
        <taxon>Vertebrata</taxon>
        <taxon>Euteleostomi</taxon>
        <taxon>Actinopterygii</taxon>
        <taxon>Neopterygii</taxon>
        <taxon>Teleostei</taxon>
        <taxon>Neoteleostei</taxon>
        <taxon>Acanthomorphata</taxon>
        <taxon>Eupercaria</taxon>
        <taxon>Moronidae</taxon>
        <taxon>Dicentrarchus</taxon>
    </lineage>
</organism>
<feature type="compositionally biased region" description="Acidic residues" evidence="2">
    <location>
        <begin position="153"/>
        <end position="168"/>
    </location>
</feature>
<accession>A0A8P4KB28</accession>
<feature type="compositionally biased region" description="Polar residues" evidence="2">
    <location>
        <begin position="630"/>
        <end position="639"/>
    </location>
</feature>
<name>A0A8P4KB28_DICLA</name>
<feature type="compositionally biased region" description="Polar residues" evidence="2">
    <location>
        <begin position="614"/>
        <end position="623"/>
    </location>
</feature>
<dbReference type="Proteomes" id="UP000694389">
    <property type="component" value="Unassembled WGS sequence"/>
</dbReference>
<sequence length="897" mass="97985">MTNHGDDCYFFYYSTCSKGDSCPFRHCEAAMGNETVCNLWQEGRCFRTVCKFRHMEITKNRKEIPCYWENQAAGCQKPHCAFFHEKPRYIDGMFVPADKSLTKNKEQPQEEPAPPPPAPLPTAANPQLRGVIKTEAQEPVPSPTHPPVVINPADDDEDEDDQFSEEGEDGKVGPSPRKLTRSDDSLNFGVSTLEEIRLRKALKASMKRAGYPIQSAETSAKENIHSFFRPAIYEARDGQIVLEETVRPRGSVAERLGRKVPNTDVPLKRSLAERLGRVVDEEEPLMPPQKALKPIKERLGLSAGSVAPAQPVAGTNTESKKAPEQIRIKTLEEIKQEKASKSQSEDGPSDMDPEINSTKTITTKTTKGVKRAITIKDDSINHIKTFSEILHAKKKRQEEQQQEQNPSTKKAKHTVEKAPGKNQEESDTAGPANDSGNVGGVRVKTLEEIRREKAARIQTQQALEAENKKNSDTEENGAKKPRLLRIKKLPPQTGNITTEKSAVTEKPLKTPTAVPENGVANGNNVKVKTFEEIMQEKRLRKQEMEEQAKGSAEAEPSQKQSTEGTLKRKLPANVSVTSPGSSSPPSTAVAPDSTPFTQKLPVRRLIPLKPKATSPLNSNTTPGTRGAAVTSVSVKQSSPPLEAESRSREVPDKNTRNSTTLSPAKQARAASQCPAAEAPTLNNNQKKSPEHTTDTKVRPKLNVKPSVMKLAVQVKPGQKRRGAERSAVAAVKPLNSVSTVLDEPLQETACRDRQVFPSSSAEAQLSSTVPCSPSTLLDLGSSSSPLREDLQTVPVFKQSLGHETKPTVSVAAAREACTVPQSPVLKTPTQPKSRRQSITTARTASTSSATATSSTSAVDDFDDLINEFTEEHLEGEDVDPGIGEEDLLQELSEMIDS</sequence>
<feature type="compositionally biased region" description="Low complexity" evidence="2">
    <location>
        <begin position="837"/>
        <end position="857"/>
    </location>
</feature>
<feature type="zinc finger region" description="C3H1-type" evidence="1">
    <location>
        <begin position="7"/>
        <end position="29"/>
    </location>
</feature>
<feature type="compositionally biased region" description="Basic and acidic residues" evidence="2">
    <location>
        <begin position="687"/>
        <end position="697"/>
    </location>
</feature>
<keyword evidence="5" id="KW-1185">Reference proteome</keyword>
<keyword evidence="1" id="KW-0479">Metal-binding</keyword>
<dbReference type="PROSITE" id="PS50103">
    <property type="entry name" value="ZF_C3H1"/>
    <property type="match status" value="1"/>
</dbReference>
<evidence type="ECO:0000256" key="1">
    <source>
        <dbReference type="PROSITE-ProRule" id="PRU00723"/>
    </source>
</evidence>
<feature type="region of interest" description="Disordered" evidence="2">
    <location>
        <begin position="102"/>
        <end position="184"/>
    </location>
</feature>
<evidence type="ECO:0000313" key="5">
    <source>
        <dbReference type="Proteomes" id="UP000694389"/>
    </source>
</evidence>
<feature type="region of interest" description="Disordered" evidence="2">
    <location>
        <begin position="757"/>
        <end position="787"/>
    </location>
</feature>
<dbReference type="GeneTree" id="ENSGT00920000149095"/>
<evidence type="ECO:0000313" key="4">
    <source>
        <dbReference type="Ensembl" id="ENSDLAP00005071103.1"/>
    </source>
</evidence>
<feature type="region of interest" description="Disordered" evidence="2">
    <location>
        <begin position="819"/>
        <end position="865"/>
    </location>
</feature>
<dbReference type="PANTHER" id="PTHR15725">
    <property type="entry name" value="ZN-FINGER, C-X8-C-X5-C-X3-H TYPE-CONTAINING"/>
    <property type="match status" value="1"/>
</dbReference>
<dbReference type="InterPro" id="IPR041686">
    <property type="entry name" value="Znf-CCCH_3"/>
</dbReference>
<feature type="compositionally biased region" description="Basic and acidic residues" evidence="2">
    <location>
        <begin position="643"/>
        <end position="655"/>
    </location>
</feature>
<feature type="compositionally biased region" description="Basic and acidic residues" evidence="2">
    <location>
        <begin position="413"/>
        <end position="424"/>
    </location>
</feature>
<feature type="compositionally biased region" description="Basic and acidic residues" evidence="2">
    <location>
        <begin position="465"/>
        <end position="478"/>
    </location>
</feature>
<feature type="compositionally biased region" description="Polar residues" evidence="2">
    <location>
        <begin position="757"/>
        <end position="785"/>
    </location>
</feature>
<reference evidence="4" key="1">
    <citation type="submission" date="2025-08" db="UniProtKB">
        <authorList>
            <consortium name="Ensembl"/>
        </authorList>
    </citation>
    <scope>IDENTIFICATION</scope>
</reference>
<feature type="compositionally biased region" description="Polar residues" evidence="2">
    <location>
        <begin position="492"/>
        <end position="501"/>
    </location>
</feature>
<dbReference type="Pfam" id="PF15663">
    <property type="entry name" value="zf-CCCH_3"/>
    <property type="match status" value="1"/>
</dbReference>
<keyword evidence="1" id="KW-0862">Zinc</keyword>
<gene>
    <name evidence="4" type="primary">zc3h11a</name>
</gene>
<feature type="compositionally biased region" description="Basic residues" evidence="2">
    <location>
        <begin position="479"/>
        <end position="488"/>
    </location>
</feature>
<feature type="region of interest" description="Disordered" evidence="2">
    <location>
        <begin position="306"/>
        <end position="368"/>
    </location>
</feature>
<feature type="compositionally biased region" description="Pro residues" evidence="2">
    <location>
        <begin position="111"/>
        <end position="120"/>
    </location>
</feature>
<evidence type="ECO:0000256" key="2">
    <source>
        <dbReference type="SAM" id="MobiDB-lite"/>
    </source>
</evidence>
<feature type="compositionally biased region" description="Low complexity" evidence="2">
    <location>
        <begin position="517"/>
        <end position="527"/>
    </location>
</feature>
<dbReference type="GO" id="GO:0016973">
    <property type="term" value="P:poly(A)+ mRNA export from nucleus"/>
    <property type="evidence" value="ECO:0007669"/>
    <property type="project" value="TreeGrafter"/>
</dbReference>
<keyword evidence="1" id="KW-0863">Zinc-finger</keyword>
<dbReference type="GO" id="GO:0008270">
    <property type="term" value="F:zinc ion binding"/>
    <property type="evidence" value="ECO:0007669"/>
    <property type="project" value="UniProtKB-KW"/>
</dbReference>
<feature type="compositionally biased region" description="Basic and acidic residues" evidence="2">
    <location>
        <begin position="528"/>
        <end position="548"/>
    </location>
</feature>
<proteinExistence type="predicted"/>
<dbReference type="SMART" id="SM00356">
    <property type="entry name" value="ZnF_C3H1"/>
    <property type="match status" value="3"/>
</dbReference>
<dbReference type="GeneID" id="127371827"/>
<dbReference type="InterPro" id="IPR000571">
    <property type="entry name" value="Znf_CCCH"/>
</dbReference>
<feature type="compositionally biased region" description="Basic and acidic residues" evidence="2">
    <location>
        <begin position="318"/>
        <end position="344"/>
    </location>
</feature>
<dbReference type="Gene3D" id="4.10.1000.10">
    <property type="entry name" value="Zinc finger, CCCH-type"/>
    <property type="match status" value="1"/>
</dbReference>
<feature type="compositionally biased region" description="Basic and acidic residues" evidence="2">
    <location>
        <begin position="444"/>
        <end position="455"/>
    </location>
</feature>
<feature type="region of interest" description="Disordered" evidence="2">
    <location>
        <begin position="388"/>
        <end position="706"/>
    </location>
</feature>
<feature type="compositionally biased region" description="Low complexity" evidence="2">
    <location>
        <begin position="572"/>
        <end position="595"/>
    </location>
</feature>
<dbReference type="FunFam" id="4.10.1000.10:FF:000026">
    <property type="entry name" value="Zinc finger CCCH domain-containing protein 11A"/>
    <property type="match status" value="1"/>
</dbReference>
<dbReference type="RefSeq" id="XP_051270947.1">
    <property type="nucleotide sequence ID" value="XM_051414987.1"/>
</dbReference>
<reference evidence="4" key="2">
    <citation type="submission" date="2025-09" db="UniProtKB">
        <authorList>
            <consortium name="Ensembl"/>
        </authorList>
    </citation>
    <scope>IDENTIFICATION</scope>
</reference>
<feature type="domain" description="C3H1-type" evidence="3">
    <location>
        <begin position="7"/>
        <end position="29"/>
    </location>
</feature>
<dbReference type="AlphaFoldDB" id="A0A8P4KB28"/>
<evidence type="ECO:0000259" key="3">
    <source>
        <dbReference type="PROSITE" id="PS50103"/>
    </source>
</evidence>
<dbReference type="CTD" id="9877"/>
<protein>
    <recommendedName>
        <fullName evidence="3">C3H1-type domain-containing protein</fullName>
    </recommendedName>
</protein>
<dbReference type="Ensembl" id="ENSDLAT00005087745.1">
    <property type="protein sequence ID" value="ENSDLAP00005071103.1"/>
    <property type="gene ID" value="ENSDLAG00005034777.1"/>
</dbReference>